<dbReference type="Gene3D" id="3.10.129.10">
    <property type="entry name" value="Hotdog Thioesterase"/>
    <property type="match status" value="1"/>
</dbReference>
<sequence length="163" mass="19037">MSHEISSLTKVRFWHCDPLGHLNNVRYLEYMLNAREDHFEQAYGFTYEEHIGDTGCTWVTVKSQIAYLCEVRSNEMVAITSKTISTDERTSTVEILMTSADGLVTHCLLWITTIYFNLQTRKAVEMPESLLQTVRETIAQVEQTDFDERAKYLRHQNKKRIPK</sequence>
<accession>A0A7M1T2T7</accession>
<comment type="similarity">
    <text evidence="1">Belongs to the 4-hydroxybenzoyl-CoA thioesterase family.</text>
</comment>
<dbReference type="Pfam" id="PF13279">
    <property type="entry name" value="4HBT_2"/>
    <property type="match status" value="1"/>
</dbReference>
<evidence type="ECO:0000256" key="1">
    <source>
        <dbReference type="ARBA" id="ARBA00005953"/>
    </source>
</evidence>
<gene>
    <name evidence="3" type="ORF">IMZ16_07940</name>
</gene>
<dbReference type="Proteomes" id="UP000593605">
    <property type="component" value="Chromosome"/>
</dbReference>
<protein>
    <submittedName>
        <fullName evidence="3">Acyl-CoA thioesterase</fullName>
    </submittedName>
</protein>
<dbReference type="PANTHER" id="PTHR31793:SF27">
    <property type="entry name" value="NOVEL THIOESTERASE SUPERFAMILY DOMAIN AND SAPOSIN A-TYPE DOMAIN CONTAINING PROTEIN (0610012H03RIK)"/>
    <property type="match status" value="1"/>
</dbReference>
<evidence type="ECO:0000313" key="4">
    <source>
        <dbReference type="Proteomes" id="UP000593605"/>
    </source>
</evidence>
<dbReference type="SUPFAM" id="SSF54637">
    <property type="entry name" value="Thioesterase/thiol ester dehydrase-isomerase"/>
    <property type="match status" value="1"/>
</dbReference>
<evidence type="ECO:0000313" key="3">
    <source>
        <dbReference type="EMBL" id="QOR73454.1"/>
    </source>
</evidence>
<organism evidence="3 4">
    <name type="scientific">Cruoricaptor ignavus</name>
    <dbReference type="NCBI Taxonomy" id="1118202"/>
    <lineage>
        <taxon>Bacteria</taxon>
        <taxon>Pseudomonadati</taxon>
        <taxon>Bacteroidota</taxon>
        <taxon>Flavobacteriia</taxon>
        <taxon>Flavobacteriales</taxon>
        <taxon>Weeksellaceae</taxon>
        <taxon>Cruoricaptor</taxon>
    </lineage>
</organism>
<proteinExistence type="inferred from homology"/>
<evidence type="ECO:0000256" key="2">
    <source>
        <dbReference type="ARBA" id="ARBA00022801"/>
    </source>
</evidence>
<dbReference type="InterPro" id="IPR050563">
    <property type="entry name" value="4-hydroxybenzoyl-CoA_TE"/>
</dbReference>
<name>A0A7M1T2T7_9FLAO</name>
<dbReference type="KEGG" id="civ:IMZ16_07940"/>
<dbReference type="AlphaFoldDB" id="A0A7M1T2T7"/>
<dbReference type="PANTHER" id="PTHR31793">
    <property type="entry name" value="4-HYDROXYBENZOYL-COA THIOESTERASE FAMILY MEMBER"/>
    <property type="match status" value="1"/>
</dbReference>
<reference evidence="3 4" key="1">
    <citation type="submission" date="2020-10" db="EMBL/GenBank/DDBJ databases">
        <title>Complete genome of Cruoricapor ignavus strain M1214 isolated from the blood culture of a febrile patient.</title>
        <authorList>
            <person name="Guglielmino C.J.D."/>
        </authorList>
    </citation>
    <scope>NUCLEOTIDE SEQUENCE [LARGE SCALE GENOMIC DNA]</scope>
    <source>
        <strain evidence="3 4">M1214</strain>
    </source>
</reference>
<dbReference type="EMBL" id="CP063145">
    <property type="protein sequence ID" value="QOR73454.1"/>
    <property type="molecule type" value="Genomic_DNA"/>
</dbReference>
<keyword evidence="2" id="KW-0378">Hydrolase</keyword>
<dbReference type="CDD" id="cd00586">
    <property type="entry name" value="4HBT"/>
    <property type="match status" value="1"/>
</dbReference>
<dbReference type="InterPro" id="IPR029069">
    <property type="entry name" value="HotDog_dom_sf"/>
</dbReference>
<dbReference type="RefSeq" id="WP_193439603.1">
    <property type="nucleotide sequence ID" value="NZ_CP063145.1"/>
</dbReference>
<dbReference type="GO" id="GO:0047617">
    <property type="term" value="F:fatty acyl-CoA hydrolase activity"/>
    <property type="evidence" value="ECO:0007669"/>
    <property type="project" value="TreeGrafter"/>
</dbReference>